<dbReference type="RefSeq" id="XP_060362143.1">
    <property type="nucleotide sequence ID" value="XM_060503091.1"/>
</dbReference>
<reference evidence="3" key="1">
    <citation type="submission" date="2021-12" db="EMBL/GenBank/DDBJ databases">
        <title>Comparative genomics, transcriptomics and evolutionary studies reveal genomic signatures of adaptation to plant cell wall in hemibiotrophic fungi.</title>
        <authorList>
            <consortium name="DOE Joint Genome Institute"/>
            <person name="Baroncelli R."/>
            <person name="Diaz J.F."/>
            <person name="Benocci T."/>
            <person name="Peng M."/>
            <person name="Battaglia E."/>
            <person name="Haridas S."/>
            <person name="Andreopoulos W."/>
            <person name="Labutti K."/>
            <person name="Pangilinan J."/>
            <person name="Floch G.L."/>
            <person name="Makela M.R."/>
            <person name="Henrissat B."/>
            <person name="Grigoriev I.V."/>
            <person name="Crouch J.A."/>
            <person name="De Vries R.P."/>
            <person name="Sukno S.A."/>
            <person name="Thon M.R."/>
        </authorList>
    </citation>
    <scope>NUCLEOTIDE SEQUENCE</scope>
    <source>
        <strain evidence="3">CBS 112980</strain>
    </source>
</reference>
<dbReference type="Proteomes" id="UP001244207">
    <property type="component" value="Unassembled WGS sequence"/>
</dbReference>
<dbReference type="AlphaFoldDB" id="A0AAD8UFI8"/>
<proteinExistence type="predicted"/>
<dbReference type="GeneID" id="85386990"/>
<evidence type="ECO:0008006" key="5">
    <source>
        <dbReference type="Google" id="ProtNLM"/>
    </source>
</evidence>
<keyword evidence="4" id="KW-1185">Reference proteome</keyword>
<organism evidence="3 4">
    <name type="scientific">Glomerella acutata</name>
    <name type="common">Colletotrichum acutatum</name>
    <dbReference type="NCBI Taxonomy" id="27357"/>
    <lineage>
        <taxon>Eukaryota</taxon>
        <taxon>Fungi</taxon>
        <taxon>Dikarya</taxon>
        <taxon>Ascomycota</taxon>
        <taxon>Pezizomycotina</taxon>
        <taxon>Sordariomycetes</taxon>
        <taxon>Hypocreomycetidae</taxon>
        <taxon>Glomerellales</taxon>
        <taxon>Glomerellaceae</taxon>
        <taxon>Colletotrichum</taxon>
        <taxon>Colletotrichum acutatum species complex</taxon>
    </lineage>
</organism>
<evidence type="ECO:0000256" key="1">
    <source>
        <dbReference type="SAM" id="Coils"/>
    </source>
</evidence>
<feature type="region of interest" description="Disordered" evidence="2">
    <location>
        <begin position="130"/>
        <end position="149"/>
    </location>
</feature>
<feature type="coiled-coil region" evidence="1">
    <location>
        <begin position="325"/>
        <end position="352"/>
    </location>
</feature>
<comment type="caution">
    <text evidence="3">The sequence shown here is derived from an EMBL/GenBank/DDBJ whole genome shotgun (WGS) entry which is preliminary data.</text>
</comment>
<accession>A0AAD8UFI8</accession>
<name>A0AAD8UFI8_GLOAC</name>
<gene>
    <name evidence="3" type="ORF">BDZ83DRAFT_438364</name>
</gene>
<dbReference type="EMBL" id="JAHMHS010000085">
    <property type="protein sequence ID" value="KAK1721347.1"/>
    <property type="molecule type" value="Genomic_DNA"/>
</dbReference>
<sequence length="408" mass="46733">MASTMEEEIYLAMQDVFSKEYAEIRHQKAIKRRIHACLGPEIKALDLKYTRPVVVSTCQELLGKEVFGIRWKAEQRFPQLFQHPPSPQAVATSENAPESPEPRRQEMDWKEKIVALIAERKAERFSRLQATTASDTTSDAAGSIATTSSDTAIAESTATVTERQPPIETATFSGLRNAFLSYEAQHALFIRIQNLLETACFDYARQAHPKILEAGQWESPECVELQKWMWIFENEAFHTFRAETAPLPHTDWHAFFKSIKQIRHKAVHREVLCVADVKAYFANAESLAKLLRQDECLAKLGTLREETEMVLAISERKKDGLAVKYQFKFDEIEARRKELDELERRTREEMVQEHRRMQSDLGYGFKLAVAEIKEAEILRKRGQAGGDKEEGAGSWRLVDGFWNLVSGR</sequence>
<evidence type="ECO:0000313" key="4">
    <source>
        <dbReference type="Proteomes" id="UP001244207"/>
    </source>
</evidence>
<keyword evidence="1" id="KW-0175">Coiled coil</keyword>
<protein>
    <recommendedName>
        <fullName evidence="5">Ubiquinol-cytochrome-c reductase cytochrome c1</fullName>
    </recommendedName>
</protein>
<evidence type="ECO:0000256" key="2">
    <source>
        <dbReference type="SAM" id="MobiDB-lite"/>
    </source>
</evidence>
<feature type="region of interest" description="Disordered" evidence="2">
    <location>
        <begin position="81"/>
        <end position="106"/>
    </location>
</feature>
<evidence type="ECO:0000313" key="3">
    <source>
        <dbReference type="EMBL" id="KAK1721347.1"/>
    </source>
</evidence>